<comment type="catalytic activity">
    <reaction evidence="1">
        <text>3-cyano-L-alanine + 2 H2O = L-aspartate + NH4(+)</text>
        <dbReference type="Rhea" id="RHEA:11188"/>
        <dbReference type="ChEBI" id="CHEBI:15377"/>
        <dbReference type="ChEBI" id="CHEBI:28938"/>
        <dbReference type="ChEBI" id="CHEBI:29991"/>
        <dbReference type="ChEBI" id="CHEBI:77860"/>
        <dbReference type="EC" id="3.5.5.4"/>
    </reaction>
</comment>
<feature type="domain" description="CN hydrolase" evidence="5">
    <location>
        <begin position="4"/>
        <end position="277"/>
    </location>
</feature>
<dbReference type="Pfam" id="PF00795">
    <property type="entry name" value="CN_hydrolase"/>
    <property type="match status" value="1"/>
</dbReference>
<dbReference type="InterPro" id="IPR044149">
    <property type="entry name" value="Nitrilases_CHs"/>
</dbReference>
<evidence type="ECO:0000313" key="6">
    <source>
        <dbReference type="EMBL" id="KAK9907934.1"/>
    </source>
</evidence>
<dbReference type="EMBL" id="JALJOT010000008">
    <property type="protein sequence ID" value="KAK9907934.1"/>
    <property type="molecule type" value="Genomic_DNA"/>
</dbReference>
<dbReference type="PANTHER" id="PTHR46044:SF1">
    <property type="entry name" value="CN HYDROLASE DOMAIN-CONTAINING PROTEIN"/>
    <property type="match status" value="1"/>
</dbReference>
<dbReference type="EC" id="3.5.5.4" evidence="3"/>
<sequence length="312" mass="33789">MPTVKVAAVQASPVYYDLAKSLEKAIHFIQSAAGEGAQLVAFPETFLPGYPAFADTSPGFALWQHKDTKELYARMMENSIAVPSAETEALSKAAKDNSIVVCIGCSERVTSGPGRGTLYNTQLTFGANGQLLNRHRKVMPTMAERIWWGQGNGDSLHAVQTEAGRVGALICWEHWMPLTRTALHATSEDIHVAAWPRVTEMNLLASRHYAAEGRCFVIAVGALLHRRDLALADSSVLPEDPDALLLDGGTTIIGPDGKVLVGPVMNEEILVMAELDFTRIAEESLALDVTGHYSRPDIFQLTVNGKNPLTPS</sequence>
<dbReference type="InterPro" id="IPR003010">
    <property type="entry name" value="C-N_Hydrolase"/>
</dbReference>
<protein>
    <recommendedName>
        <fullName evidence="3">cyanoalanine nitrilase</fullName>
        <ecNumber evidence="3">3.5.5.4</ecNumber>
    </recommendedName>
</protein>
<dbReference type="PANTHER" id="PTHR46044">
    <property type="entry name" value="NITRILASE"/>
    <property type="match status" value="1"/>
</dbReference>
<name>A0ABR2YLR8_9CHLO</name>
<organism evidence="6 7">
    <name type="scientific">Coccomyxa subellipsoidea</name>
    <dbReference type="NCBI Taxonomy" id="248742"/>
    <lineage>
        <taxon>Eukaryota</taxon>
        <taxon>Viridiplantae</taxon>
        <taxon>Chlorophyta</taxon>
        <taxon>core chlorophytes</taxon>
        <taxon>Trebouxiophyceae</taxon>
        <taxon>Trebouxiophyceae incertae sedis</taxon>
        <taxon>Coccomyxaceae</taxon>
        <taxon>Coccomyxa</taxon>
    </lineage>
</organism>
<dbReference type="CDD" id="cd07564">
    <property type="entry name" value="nitrilases_CHs"/>
    <property type="match status" value="1"/>
</dbReference>
<evidence type="ECO:0000256" key="2">
    <source>
        <dbReference type="ARBA" id="ARBA00008129"/>
    </source>
</evidence>
<dbReference type="InterPro" id="IPR000132">
    <property type="entry name" value="Nitrilase/CN_hydratase_CS"/>
</dbReference>
<evidence type="ECO:0000256" key="4">
    <source>
        <dbReference type="PROSITE-ProRule" id="PRU10139"/>
    </source>
</evidence>
<feature type="active site" description="Proton acceptor" evidence="4">
    <location>
        <position position="44"/>
    </location>
</feature>
<dbReference type="InterPro" id="IPR036526">
    <property type="entry name" value="C-N_Hydrolase_sf"/>
</dbReference>
<comment type="similarity">
    <text evidence="2">Belongs to the carbon-nitrogen hydrolase superfamily. Nitrilase family.</text>
</comment>
<reference evidence="6 7" key="1">
    <citation type="journal article" date="2024" name="Nat. Commun.">
        <title>Phylogenomics reveals the evolutionary origins of lichenization in chlorophyte algae.</title>
        <authorList>
            <person name="Puginier C."/>
            <person name="Libourel C."/>
            <person name="Otte J."/>
            <person name="Skaloud P."/>
            <person name="Haon M."/>
            <person name="Grisel S."/>
            <person name="Petersen M."/>
            <person name="Berrin J.G."/>
            <person name="Delaux P.M."/>
            <person name="Dal Grande F."/>
            <person name="Keller J."/>
        </authorList>
    </citation>
    <scope>NUCLEOTIDE SEQUENCE [LARGE SCALE GENOMIC DNA]</scope>
    <source>
        <strain evidence="6 7">SAG 216-7</strain>
    </source>
</reference>
<dbReference type="Proteomes" id="UP001491310">
    <property type="component" value="Unassembled WGS sequence"/>
</dbReference>
<dbReference type="PROSITE" id="PS00920">
    <property type="entry name" value="NITRIL_CHT_1"/>
    <property type="match status" value="1"/>
</dbReference>
<gene>
    <name evidence="6" type="ORF">WJX75_000228</name>
</gene>
<dbReference type="SUPFAM" id="SSF56317">
    <property type="entry name" value="Carbon-nitrogen hydrolase"/>
    <property type="match status" value="1"/>
</dbReference>
<comment type="caution">
    <text evidence="6">The sequence shown here is derived from an EMBL/GenBank/DDBJ whole genome shotgun (WGS) entry which is preliminary data.</text>
</comment>
<evidence type="ECO:0000313" key="7">
    <source>
        <dbReference type="Proteomes" id="UP001491310"/>
    </source>
</evidence>
<dbReference type="PROSITE" id="PS00921">
    <property type="entry name" value="NITRIL_CHT_2"/>
    <property type="match status" value="1"/>
</dbReference>
<evidence type="ECO:0000259" key="5">
    <source>
        <dbReference type="PROSITE" id="PS50263"/>
    </source>
</evidence>
<proteinExistence type="inferred from homology"/>
<dbReference type="PROSITE" id="PS50263">
    <property type="entry name" value="CN_HYDROLASE"/>
    <property type="match status" value="1"/>
</dbReference>
<dbReference type="Gene3D" id="3.60.110.10">
    <property type="entry name" value="Carbon-nitrogen hydrolase"/>
    <property type="match status" value="1"/>
</dbReference>
<accession>A0ABR2YLR8</accession>
<keyword evidence="7" id="KW-1185">Reference proteome</keyword>
<evidence type="ECO:0000256" key="3">
    <source>
        <dbReference type="ARBA" id="ARBA00039044"/>
    </source>
</evidence>
<evidence type="ECO:0000256" key="1">
    <source>
        <dbReference type="ARBA" id="ARBA00000322"/>
    </source>
</evidence>